<keyword evidence="8 11" id="KW-1133">Transmembrane helix</keyword>
<feature type="transmembrane region" description="Helical" evidence="11">
    <location>
        <begin position="12"/>
        <end position="35"/>
    </location>
</feature>
<dbReference type="CDD" id="cd06225">
    <property type="entry name" value="HAMP"/>
    <property type="match status" value="1"/>
</dbReference>
<evidence type="ECO:0000256" key="1">
    <source>
        <dbReference type="ARBA" id="ARBA00000085"/>
    </source>
</evidence>
<dbReference type="GO" id="GO:0016301">
    <property type="term" value="F:kinase activity"/>
    <property type="evidence" value="ECO:0007669"/>
    <property type="project" value="UniProtKB-KW"/>
</dbReference>
<evidence type="ECO:0000256" key="8">
    <source>
        <dbReference type="ARBA" id="ARBA00022989"/>
    </source>
</evidence>
<name>A0ABW8C6X1_9ACTN</name>
<dbReference type="Pfam" id="PF00672">
    <property type="entry name" value="HAMP"/>
    <property type="match status" value="1"/>
</dbReference>
<keyword evidence="4" id="KW-0597">Phosphoprotein</keyword>
<dbReference type="CDD" id="cd00082">
    <property type="entry name" value="HisKA"/>
    <property type="match status" value="1"/>
</dbReference>
<comment type="catalytic activity">
    <reaction evidence="1">
        <text>ATP + protein L-histidine = ADP + protein N-phospho-L-histidine.</text>
        <dbReference type="EC" id="2.7.13.3"/>
    </reaction>
</comment>
<dbReference type="SUPFAM" id="SSF55874">
    <property type="entry name" value="ATPase domain of HSP90 chaperone/DNA topoisomerase II/histidine kinase"/>
    <property type="match status" value="1"/>
</dbReference>
<evidence type="ECO:0000256" key="10">
    <source>
        <dbReference type="SAM" id="MobiDB-lite"/>
    </source>
</evidence>
<gene>
    <name evidence="14" type="ORF">ACIGXA_16780</name>
</gene>
<feature type="transmembrane region" description="Helical" evidence="11">
    <location>
        <begin position="308"/>
        <end position="327"/>
    </location>
</feature>
<dbReference type="PANTHER" id="PTHR43711:SF1">
    <property type="entry name" value="HISTIDINE KINASE 1"/>
    <property type="match status" value="1"/>
</dbReference>
<dbReference type="CDD" id="cd00075">
    <property type="entry name" value="HATPase"/>
    <property type="match status" value="1"/>
</dbReference>
<accession>A0ABW8C6X1</accession>
<feature type="region of interest" description="Disordered" evidence="10">
    <location>
        <begin position="603"/>
        <end position="641"/>
    </location>
</feature>
<evidence type="ECO:0000256" key="2">
    <source>
        <dbReference type="ARBA" id="ARBA00004236"/>
    </source>
</evidence>
<feature type="compositionally biased region" description="Low complexity" evidence="10">
    <location>
        <begin position="604"/>
        <end position="616"/>
    </location>
</feature>
<evidence type="ECO:0000256" key="7">
    <source>
        <dbReference type="ARBA" id="ARBA00022777"/>
    </source>
</evidence>
<evidence type="ECO:0000259" key="13">
    <source>
        <dbReference type="PROSITE" id="PS50885"/>
    </source>
</evidence>
<evidence type="ECO:0000313" key="14">
    <source>
        <dbReference type="EMBL" id="MFI9102175.1"/>
    </source>
</evidence>
<dbReference type="Pfam" id="PF02518">
    <property type="entry name" value="HATPase_c"/>
    <property type="match status" value="1"/>
</dbReference>
<evidence type="ECO:0000256" key="11">
    <source>
        <dbReference type="SAM" id="Phobius"/>
    </source>
</evidence>
<feature type="domain" description="Histidine kinase" evidence="12">
    <location>
        <begin position="386"/>
        <end position="600"/>
    </location>
</feature>
<dbReference type="EMBL" id="JBITYG010000004">
    <property type="protein sequence ID" value="MFI9102175.1"/>
    <property type="molecule type" value="Genomic_DNA"/>
</dbReference>
<dbReference type="PROSITE" id="PS50885">
    <property type="entry name" value="HAMP"/>
    <property type="match status" value="1"/>
</dbReference>
<keyword evidence="9" id="KW-0902">Two-component regulatory system</keyword>
<dbReference type="Proteomes" id="UP001614394">
    <property type="component" value="Unassembled WGS sequence"/>
</dbReference>
<comment type="subcellular location">
    <subcellularLocation>
        <location evidence="2">Cell membrane</location>
    </subcellularLocation>
</comment>
<keyword evidence="7 14" id="KW-0418">Kinase</keyword>
<comment type="caution">
    <text evidence="14">The sequence shown here is derived from an EMBL/GenBank/DDBJ whole genome shotgun (WGS) entry which is preliminary data.</text>
</comment>
<evidence type="ECO:0000256" key="5">
    <source>
        <dbReference type="ARBA" id="ARBA00022679"/>
    </source>
</evidence>
<dbReference type="Gene3D" id="6.10.340.10">
    <property type="match status" value="1"/>
</dbReference>
<dbReference type="PROSITE" id="PS50109">
    <property type="entry name" value="HIS_KIN"/>
    <property type="match status" value="1"/>
</dbReference>
<keyword evidence="11" id="KW-0472">Membrane</keyword>
<evidence type="ECO:0000256" key="3">
    <source>
        <dbReference type="ARBA" id="ARBA00012438"/>
    </source>
</evidence>
<keyword evidence="6 11" id="KW-0812">Transmembrane</keyword>
<dbReference type="InterPro" id="IPR050736">
    <property type="entry name" value="Sensor_HK_Regulatory"/>
</dbReference>
<dbReference type="EC" id="2.7.13.3" evidence="3"/>
<dbReference type="Gene3D" id="3.30.565.10">
    <property type="entry name" value="Histidine kinase-like ATPase, C-terminal domain"/>
    <property type="match status" value="1"/>
</dbReference>
<dbReference type="InterPro" id="IPR003660">
    <property type="entry name" value="HAMP_dom"/>
</dbReference>
<protein>
    <recommendedName>
        <fullName evidence="3">histidine kinase</fullName>
        <ecNumber evidence="3">2.7.13.3</ecNumber>
    </recommendedName>
</protein>
<evidence type="ECO:0000256" key="6">
    <source>
        <dbReference type="ARBA" id="ARBA00022692"/>
    </source>
</evidence>
<keyword evidence="5" id="KW-0808">Transferase</keyword>
<evidence type="ECO:0000259" key="12">
    <source>
        <dbReference type="PROSITE" id="PS50109"/>
    </source>
</evidence>
<dbReference type="SUPFAM" id="SSF47384">
    <property type="entry name" value="Homodimeric domain of signal transducing histidine kinase"/>
    <property type="match status" value="1"/>
</dbReference>
<dbReference type="InterPro" id="IPR005467">
    <property type="entry name" value="His_kinase_dom"/>
</dbReference>
<evidence type="ECO:0000256" key="9">
    <source>
        <dbReference type="ARBA" id="ARBA00023012"/>
    </source>
</evidence>
<reference evidence="14 15" key="1">
    <citation type="submission" date="2024-10" db="EMBL/GenBank/DDBJ databases">
        <title>The Natural Products Discovery Center: Release of the First 8490 Sequenced Strains for Exploring Actinobacteria Biosynthetic Diversity.</title>
        <authorList>
            <person name="Kalkreuter E."/>
            <person name="Kautsar S.A."/>
            <person name="Yang D."/>
            <person name="Bader C.D."/>
            <person name="Teijaro C.N."/>
            <person name="Fluegel L."/>
            <person name="Davis C.M."/>
            <person name="Simpson J.R."/>
            <person name="Lauterbach L."/>
            <person name="Steele A.D."/>
            <person name="Gui C."/>
            <person name="Meng S."/>
            <person name="Li G."/>
            <person name="Viehrig K."/>
            <person name="Ye F."/>
            <person name="Su P."/>
            <person name="Kiefer A.F."/>
            <person name="Nichols A."/>
            <person name="Cepeda A.J."/>
            <person name="Yan W."/>
            <person name="Fan B."/>
            <person name="Jiang Y."/>
            <person name="Adhikari A."/>
            <person name="Zheng C.-J."/>
            <person name="Schuster L."/>
            <person name="Cowan T.M."/>
            <person name="Smanski M.J."/>
            <person name="Chevrette M.G."/>
            <person name="De Carvalho L.P.S."/>
            <person name="Shen B."/>
        </authorList>
    </citation>
    <scope>NUCLEOTIDE SEQUENCE [LARGE SCALE GENOMIC DNA]</scope>
    <source>
        <strain evidence="14 15">NPDC053399</strain>
    </source>
</reference>
<dbReference type="PRINTS" id="PR00344">
    <property type="entry name" value="BCTRLSENSOR"/>
</dbReference>
<dbReference type="RefSeq" id="WP_399649472.1">
    <property type="nucleotide sequence ID" value="NZ_JBITYG010000004.1"/>
</dbReference>
<dbReference type="SMART" id="SM00388">
    <property type="entry name" value="HisKA"/>
    <property type="match status" value="1"/>
</dbReference>
<dbReference type="InterPro" id="IPR036890">
    <property type="entry name" value="HATPase_C_sf"/>
</dbReference>
<feature type="domain" description="HAMP" evidence="13">
    <location>
        <begin position="328"/>
        <end position="378"/>
    </location>
</feature>
<keyword evidence="15" id="KW-1185">Reference proteome</keyword>
<organism evidence="14 15">
    <name type="scientific">Streptomyces fildesensis</name>
    <dbReference type="NCBI Taxonomy" id="375757"/>
    <lineage>
        <taxon>Bacteria</taxon>
        <taxon>Bacillati</taxon>
        <taxon>Actinomycetota</taxon>
        <taxon>Actinomycetes</taxon>
        <taxon>Kitasatosporales</taxon>
        <taxon>Streptomycetaceae</taxon>
        <taxon>Streptomyces</taxon>
    </lineage>
</organism>
<proteinExistence type="predicted"/>
<evidence type="ECO:0000256" key="4">
    <source>
        <dbReference type="ARBA" id="ARBA00022553"/>
    </source>
</evidence>
<dbReference type="Pfam" id="PF00512">
    <property type="entry name" value="HisKA"/>
    <property type="match status" value="1"/>
</dbReference>
<dbReference type="SMART" id="SM00304">
    <property type="entry name" value="HAMP"/>
    <property type="match status" value="1"/>
</dbReference>
<evidence type="ECO:0000313" key="15">
    <source>
        <dbReference type="Proteomes" id="UP001614394"/>
    </source>
</evidence>
<sequence>MPRNVPLRKSLLARLLVTSMLIAVCSIVATAWLAVQTTTRAIQQEQGQILSDDAMIHDTLTGYAAGHKAWAGVQPTIDRLARATGRRVALTDQDRHVLADSAPKGPELPPRAFAVIDALRTDTPLQGQSGTQPVSRIDPRAVGPYRLPAAEHALLTQFAGKVLTCLRDEGWVGKVADSPSGRPTVQVSRDGQTKLDEYAYDDCGLAGLSRPTATEQRALSGLDTLVNACLARQGSTVAGYVTLSSDFTWGKGFKEPSDYQVLQDCIDASRREQLRTFVAPAAQLFVSDTGAGAGRPRFDLSRANTTRIAGVTGLVLLLTVTVTALIATRLVRPLRALTDAAQEPIERHTRVPVTTSDETGFLAAAFNDLSERRERTETQRKAMVSDIAHELRTPLTNIRGWLEVAKDGIVVPDQRLLSSLHDEALLLQHIIDDLQDLASADAGTLRLHPEPVRLGDLLQQVTDANRAHAQVAGVTIVGSVEGDPQLSADPVRLRQALGNLVSNALRHTPAGGSVSLHAYRTGEMVTIDVTDTGSGIAPEDLANIFDRFWRVEKSRSRRTGGSGLGLAIVRQLAQAHGGTVTARSVPGKSTVFTLRLPSHPVMEAADGAAGGPASAGRVPGDAAVPRRRFGRDHSRDRHGGH</sequence>
<dbReference type="InterPro" id="IPR003594">
    <property type="entry name" value="HATPase_dom"/>
</dbReference>
<dbReference type="Gene3D" id="1.10.287.130">
    <property type="match status" value="1"/>
</dbReference>
<dbReference type="SMART" id="SM00387">
    <property type="entry name" value="HATPase_c"/>
    <property type="match status" value="1"/>
</dbReference>
<dbReference type="InterPro" id="IPR004358">
    <property type="entry name" value="Sig_transdc_His_kin-like_C"/>
</dbReference>
<dbReference type="PANTHER" id="PTHR43711">
    <property type="entry name" value="TWO-COMPONENT HISTIDINE KINASE"/>
    <property type="match status" value="1"/>
</dbReference>
<dbReference type="InterPro" id="IPR003661">
    <property type="entry name" value="HisK_dim/P_dom"/>
</dbReference>
<dbReference type="InterPro" id="IPR036097">
    <property type="entry name" value="HisK_dim/P_sf"/>
</dbReference>
<feature type="compositionally biased region" description="Basic and acidic residues" evidence="10">
    <location>
        <begin position="631"/>
        <end position="641"/>
    </location>
</feature>